<comment type="caution">
    <text evidence="3">The sequence shown here is derived from an EMBL/GenBank/DDBJ whole genome shotgun (WGS) entry which is preliminary data.</text>
</comment>
<dbReference type="RefSeq" id="WP_113856251.1">
    <property type="nucleotide sequence ID" value="NZ_CP011940.1"/>
</dbReference>
<evidence type="ECO:0000256" key="1">
    <source>
        <dbReference type="SAM" id="MobiDB-lite"/>
    </source>
</evidence>
<dbReference type="InterPro" id="IPR001387">
    <property type="entry name" value="Cro/C1-type_HTH"/>
</dbReference>
<evidence type="ECO:0000259" key="2">
    <source>
        <dbReference type="PROSITE" id="PS50943"/>
    </source>
</evidence>
<feature type="region of interest" description="Disordered" evidence="1">
    <location>
        <begin position="116"/>
        <end position="142"/>
    </location>
</feature>
<dbReference type="SMART" id="SM00530">
    <property type="entry name" value="HTH_XRE"/>
    <property type="match status" value="1"/>
</dbReference>
<dbReference type="CDD" id="cd00093">
    <property type="entry name" value="HTH_XRE"/>
    <property type="match status" value="1"/>
</dbReference>
<reference evidence="3 4" key="1">
    <citation type="submission" date="2024-10" db="EMBL/GenBank/DDBJ databases">
        <authorList>
            <person name="Sang B.-I."/>
            <person name="Prabhaharan D."/>
        </authorList>
    </citation>
    <scope>NUCLEOTIDE SEQUENCE [LARGE SCALE GENOMIC DNA]</scope>
    <source>
        <strain evidence="3 4">MH</strain>
    </source>
</reference>
<sequence length="142" mass="15985">MTIEDKLKSLILSKHKSLRDFCITINIPYSTMTSILKRGVDNASISNIIKICSYFGISVDELSKGNIVPISLVTSPSLISEYTEQEKKLIIEFRMLSPEAQSSVCDFIKFKLASESTKKKPEKDNLMVAESQLPYDDKKTDV</sequence>
<dbReference type="SUPFAM" id="SSF47413">
    <property type="entry name" value="lambda repressor-like DNA-binding domains"/>
    <property type="match status" value="1"/>
</dbReference>
<feature type="domain" description="HTH cro/C1-type" evidence="2">
    <location>
        <begin position="7"/>
        <end position="62"/>
    </location>
</feature>
<name>A0ABW7DPJ9_9FIRM</name>
<keyword evidence="4" id="KW-1185">Reference proteome</keyword>
<proteinExistence type="predicted"/>
<evidence type="ECO:0000313" key="3">
    <source>
        <dbReference type="EMBL" id="MFG6273309.1"/>
    </source>
</evidence>
<dbReference type="Proteomes" id="UP001605989">
    <property type="component" value="Unassembled WGS sequence"/>
</dbReference>
<dbReference type="Pfam" id="PF13443">
    <property type="entry name" value="HTH_26"/>
    <property type="match status" value="1"/>
</dbReference>
<evidence type="ECO:0000313" key="4">
    <source>
        <dbReference type="Proteomes" id="UP001605989"/>
    </source>
</evidence>
<gene>
    <name evidence="3" type="ORF">ACGTZG_08920</name>
</gene>
<dbReference type="InterPro" id="IPR010982">
    <property type="entry name" value="Lambda_DNA-bd_dom_sf"/>
</dbReference>
<accession>A0ABW7DPJ9</accession>
<protein>
    <submittedName>
        <fullName evidence="3">Helix-turn-helix domain-containing protein</fullName>
    </submittedName>
</protein>
<dbReference type="EMBL" id="JBIEKR010000006">
    <property type="protein sequence ID" value="MFG6273309.1"/>
    <property type="molecule type" value="Genomic_DNA"/>
</dbReference>
<dbReference type="PROSITE" id="PS50943">
    <property type="entry name" value="HTH_CROC1"/>
    <property type="match status" value="1"/>
</dbReference>
<feature type="compositionally biased region" description="Basic and acidic residues" evidence="1">
    <location>
        <begin position="116"/>
        <end position="125"/>
    </location>
</feature>
<dbReference type="Gene3D" id="1.10.260.40">
    <property type="entry name" value="lambda repressor-like DNA-binding domains"/>
    <property type="match status" value="1"/>
</dbReference>
<organism evidence="3 4">
    <name type="scientific">Megasphaera hexanoica</name>
    <dbReference type="NCBI Taxonomy" id="1675036"/>
    <lineage>
        <taxon>Bacteria</taxon>
        <taxon>Bacillati</taxon>
        <taxon>Bacillota</taxon>
        <taxon>Negativicutes</taxon>
        <taxon>Veillonellales</taxon>
        <taxon>Veillonellaceae</taxon>
        <taxon>Megasphaera</taxon>
    </lineage>
</organism>